<reference evidence="3 4" key="1">
    <citation type="submission" date="2015-11" db="EMBL/GenBank/DDBJ databases">
        <title>Genomic analysis of 38 Legionella species identifies large and diverse effector repertoires.</title>
        <authorList>
            <person name="Burstein D."/>
            <person name="Amaro F."/>
            <person name="Zusman T."/>
            <person name="Lifshitz Z."/>
            <person name="Cohen O."/>
            <person name="Gilbert J.A."/>
            <person name="Pupko T."/>
            <person name="Shuman H.A."/>
            <person name="Segal G."/>
        </authorList>
    </citation>
    <scope>NUCLEOTIDE SEQUENCE [LARGE SCALE GENOMIC DNA]</scope>
    <source>
        <strain evidence="3 4">ATCC 49506</strain>
    </source>
</reference>
<evidence type="ECO:0000313" key="4">
    <source>
        <dbReference type="Proteomes" id="UP000054725"/>
    </source>
</evidence>
<dbReference type="InterPro" id="IPR036291">
    <property type="entry name" value="NAD(P)-bd_dom_sf"/>
</dbReference>
<dbReference type="STRING" id="45070.Lnau_2052"/>
<keyword evidence="2" id="KW-0560">Oxidoreductase</keyword>
<organism evidence="3 4">
    <name type="scientific">Legionella nautarum</name>
    <dbReference type="NCBI Taxonomy" id="45070"/>
    <lineage>
        <taxon>Bacteria</taxon>
        <taxon>Pseudomonadati</taxon>
        <taxon>Pseudomonadota</taxon>
        <taxon>Gammaproteobacteria</taxon>
        <taxon>Legionellales</taxon>
        <taxon>Legionellaceae</taxon>
        <taxon>Legionella</taxon>
    </lineage>
</organism>
<dbReference type="PANTHER" id="PTHR43639">
    <property type="entry name" value="OXIDOREDUCTASE, SHORT-CHAIN DEHYDROGENASE/REDUCTASE FAMILY (AFU_ORTHOLOGUE AFUA_5G02870)"/>
    <property type="match status" value="1"/>
</dbReference>
<comment type="caution">
    <text evidence="3">The sequence shown here is derived from an EMBL/GenBank/DDBJ whole genome shotgun (WGS) entry which is preliminary data.</text>
</comment>
<keyword evidence="4" id="KW-1185">Reference proteome</keyword>
<dbReference type="Pfam" id="PF13561">
    <property type="entry name" value="adh_short_C2"/>
    <property type="match status" value="1"/>
</dbReference>
<evidence type="ECO:0000313" key="3">
    <source>
        <dbReference type="EMBL" id="KTD34082.1"/>
    </source>
</evidence>
<dbReference type="PATRIC" id="fig|45070.6.peg.2164"/>
<dbReference type="OrthoDB" id="9793499at2"/>
<dbReference type="GO" id="GO:0016491">
    <property type="term" value="F:oxidoreductase activity"/>
    <property type="evidence" value="ECO:0007669"/>
    <property type="project" value="UniProtKB-KW"/>
</dbReference>
<dbReference type="PRINTS" id="PR00080">
    <property type="entry name" value="SDRFAMILY"/>
</dbReference>
<dbReference type="EMBL" id="LNYO01000019">
    <property type="protein sequence ID" value="KTD34082.1"/>
    <property type="molecule type" value="Genomic_DNA"/>
</dbReference>
<dbReference type="SUPFAM" id="SSF51735">
    <property type="entry name" value="NAD(P)-binding Rossmann-fold domains"/>
    <property type="match status" value="1"/>
</dbReference>
<evidence type="ECO:0000256" key="2">
    <source>
        <dbReference type="ARBA" id="ARBA00023002"/>
    </source>
</evidence>
<dbReference type="PRINTS" id="PR00081">
    <property type="entry name" value="GDHRDH"/>
</dbReference>
<dbReference type="NCBIfam" id="NF006598">
    <property type="entry name" value="PRK09135.1"/>
    <property type="match status" value="1"/>
</dbReference>
<dbReference type="PANTHER" id="PTHR43639:SF1">
    <property type="entry name" value="SHORT-CHAIN DEHYDROGENASE_REDUCTASE FAMILY PROTEIN"/>
    <property type="match status" value="1"/>
</dbReference>
<sequence length="249" mass="27101">MNQANKQAVRVALVTGASRRIGAAIAKRLHQAGFKVLIHCHHSSDEAKNLAALLNQQRPCTALVLQYDLCAEETAKRLIAEAIAWAGQLDLLVNNASIFTRTELTHFEGSVWDALFTTNVKAPFLVSLEAYPHLAKQQGAIINLTDIHAERPLKDYAVYCQTKAALVMQTKALAREFAPQVRVNAVAPGAIAWPEQANAISLELQKEIIAKTPLKRHGDPDFIAQAVLALVENSFITGQILAVDGGRSI</sequence>
<gene>
    <name evidence="3" type="primary">phaB_1</name>
    <name evidence="3" type="ORF">Lnau_2052</name>
</gene>
<dbReference type="Gene3D" id="3.40.50.720">
    <property type="entry name" value="NAD(P)-binding Rossmann-like Domain"/>
    <property type="match status" value="1"/>
</dbReference>
<comment type="similarity">
    <text evidence="1">Belongs to the short-chain dehydrogenases/reductases (SDR) family.</text>
</comment>
<dbReference type="InterPro" id="IPR002347">
    <property type="entry name" value="SDR_fam"/>
</dbReference>
<proteinExistence type="inferred from homology"/>
<name>A0A0W0WP20_9GAMM</name>
<dbReference type="FunFam" id="3.40.50.720:FF:000084">
    <property type="entry name" value="Short-chain dehydrogenase reductase"/>
    <property type="match status" value="1"/>
</dbReference>
<dbReference type="AlphaFoldDB" id="A0A0W0WP20"/>
<dbReference type="Proteomes" id="UP000054725">
    <property type="component" value="Unassembled WGS sequence"/>
</dbReference>
<protein>
    <submittedName>
        <fullName evidence="3">Pteridine reductase</fullName>
    </submittedName>
</protein>
<evidence type="ECO:0000256" key="1">
    <source>
        <dbReference type="ARBA" id="ARBA00006484"/>
    </source>
</evidence>
<dbReference type="RefSeq" id="WP_058505066.1">
    <property type="nucleotide sequence ID" value="NZ_CAAAIF010000018.1"/>
</dbReference>
<accession>A0A0W0WP20</accession>